<evidence type="ECO:0000256" key="8">
    <source>
        <dbReference type="ARBA" id="ARBA00023136"/>
    </source>
</evidence>
<feature type="transmembrane region" description="Helical" evidence="9">
    <location>
        <begin position="139"/>
        <end position="157"/>
    </location>
</feature>
<comment type="similarity">
    <text evidence="3">Belongs to the LDAF1 family.</text>
</comment>
<dbReference type="AlphaFoldDB" id="A0A2I2YPV3"/>
<dbReference type="GO" id="GO:0140042">
    <property type="term" value="P:lipid droplet formation"/>
    <property type="evidence" value="ECO:0007669"/>
    <property type="project" value="Ensembl"/>
</dbReference>
<dbReference type="Ensembl" id="ENSGGOT00000055148.1">
    <property type="protein sequence ID" value="ENSGGOP00000036754.1"/>
    <property type="gene ID" value="ENSGGOG00000008931.3"/>
</dbReference>
<evidence type="ECO:0000256" key="1">
    <source>
        <dbReference type="ARBA" id="ARBA00004477"/>
    </source>
</evidence>
<dbReference type="CTD" id="57146"/>
<evidence type="ECO:0000256" key="5">
    <source>
        <dbReference type="ARBA" id="ARBA00022692"/>
    </source>
</evidence>
<organism evidence="10 11">
    <name type="scientific">Gorilla gorilla gorilla</name>
    <name type="common">Western lowland gorilla</name>
    <dbReference type="NCBI Taxonomy" id="9595"/>
    <lineage>
        <taxon>Eukaryota</taxon>
        <taxon>Metazoa</taxon>
        <taxon>Chordata</taxon>
        <taxon>Craniata</taxon>
        <taxon>Vertebrata</taxon>
        <taxon>Euteleostomi</taxon>
        <taxon>Mammalia</taxon>
        <taxon>Eutheria</taxon>
        <taxon>Euarchontoglires</taxon>
        <taxon>Primates</taxon>
        <taxon>Haplorrhini</taxon>
        <taxon>Catarrhini</taxon>
        <taxon>Hominidae</taxon>
        <taxon>Gorilla</taxon>
    </lineage>
</organism>
<dbReference type="InterPro" id="IPR029709">
    <property type="entry name" value="LDAF1"/>
</dbReference>
<keyword evidence="11" id="KW-1185">Reference proteome</keyword>
<keyword evidence="8 9" id="KW-0472">Membrane</keyword>
<dbReference type="OMA" id="VNYWFPP"/>
<dbReference type="STRING" id="9593.ENSGGOP00000036754"/>
<dbReference type="GO" id="GO:0005811">
    <property type="term" value="C:lipid droplet"/>
    <property type="evidence" value="ECO:0007669"/>
    <property type="project" value="UniProtKB-SubCell"/>
</dbReference>
<dbReference type="InParanoid" id="A0A2I2YPV3"/>
<dbReference type="PANTHER" id="PTHR14275">
    <property type="entry name" value="PROMETHIN"/>
    <property type="match status" value="1"/>
</dbReference>
<dbReference type="Proteomes" id="UP000001519">
    <property type="component" value="Chromosome 16"/>
</dbReference>
<evidence type="ECO:0000256" key="7">
    <source>
        <dbReference type="ARBA" id="ARBA00022989"/>
    </source>
</evidence>
<name>A0A2I2YPV3_GORGO</name>
<reference evidence="10" key="3">
    <citation type="submission" date="2025-08" db="UniProtKB">
        <authorList>
            <consortium name="Ensembl"/>
        </authorList>
    </citation>
    <scope>IDENTIFICATION</scope>
</reference>
<evidence type="ECO:0000256" key="6">
    <source>
        <dbReference type="ARBA" id="ARBA00022824"/>
    </source>
</evidence>
<gene>
    <name evidence="10" type="primary">LDAF1</name>
</gene>
<dbReference type="EMBL" id="CABD030099645">
    <property type="status" value="NOT_ANNOTATED_CDS"/>
    <property type="molecule type" value="Genomic_DNA"/>
</dbReference>
<evidence type="ECO:0000313" key="10">
    <source>
        <dbReference type="Ensembl" id="ENSGGOP00000036754.1"/>
    </source>
</evidence>
<sequence length="185" mass="19934">MAKEEPQSISRDLQELQKKLSLLIDSFQNNSKLPRHSRISLDSDDGVSRLGSAGSKVVAFMKSPVGQYLDSHPFLAFTLLVFIVMSAVPVGFFLLIVVLTTLAALLGVIILEGLVISVGGLSLLCILCGLGFVSLAMSGMMIASYVVVSSLISCWFSPRPLTQQNTSCDFLPAVKSADFEGLYQE</sequence>
<keyword evidence="5 9" id="KW-0812">Transmembrane</keyword>
<dbReference type="FunCoup" id="A0A2I2YPV3">
    <property type="interactions" value="169"/>
</dbReference>
<feature type="transmembrane region" description="Helical" evidence="9">
    <location>
        <begin position="74"/>
        <end position="98"/>
    </location>
</feature>
<proteinExistence type="inferred from homology"/>
<evidence type="ECO:0000256" key="4">
    <source>
        <dbReference type="ARBA" id="ARBA00022677"/>
    </source>
</evidence>
<feature type="transmembrane region" description="Helical" evidence="9">
    <location>
        <begin position="105"/>
        <end position="133"/>
    </location>
</feature>
<keyword evidence="7 9" id="KW-1133">Transmembrane helix</keyword>
<reference evidence="10 11" key="2">
    <citation type="journal article" date="2012" name="Nature">
        <title>Insights into hominid evolution from the gorilla genome sequence.</title>
        <authorList>
            <person name="Scally A."/>
            <person name="Dutheil J.Y."/>
            <person name="Hillier L.W."/>
            <person name="Jordan G.E."/>
            <person name="Goodhead I."/>
            <person name="Herrero J."/>
            <person name="Hobolth A."/>
            <person name="Lappalainen T."/>
            <person name="Mailund T."/>
            <person name="Marques-Bonet T."/>
            <person name="McCarthy S."/>
            <person name="Montgomery S.H."/>
            <person name="Schwalie P.C."/>
            <person name="Tang Y.A."/>
            <person name="Ward M.C."/>
            <person name="Xue Y."/>
            <person name="Yngvadottir B."/>
            <person name="Alkan C."/>
            <person name="Andersen L.N."/>
            <person name="Ayub Q."/>
            <person name="Ball E.V."/>
            <person name="Beal K."/>
            <person name="Bradley B.J."/>
            <person name="Chen Y."/>
            <person name="Clee C.M."/>
            <person name="Fitzgerald S."/>
            <person name="Graves T.A."/>
            <person name="Gu Y."/>
            <person name="Heath P."/>
            <person name="Heger A."/>
            <person name="Karakoc E."/>
            <person name="Kolb-Kokocinski A."/>
            <person name="Laird G.K."/>
            <person name="Lunter G."/>
            <person name="Meader S."/>
            <person name="Mort M."/>
            <person name="Mullikin J.C."/>
            <person name="Munch K."/>
            <person name="O'Connor T.D."/>
            <person name="Phillips A.D."/>
            <person name="Prado-Martinez J."/>
            <person name="Rogers A.S."/>
            <person name="Sajjadian S."/>
            <person name="Schmidt D."/>
            <person name="Shaw K."/>
            <person name="Simpson J.T."/>
            <person name="Stenson P.D."/>
            <person name="Turner D.J."/>
            <person name="Vigilant L."/>
            <person name="Vilella A.J."/>
            <person name="Whitener W."/>
            <person name="Zhu B."/>
            <person name="Cooper D.N."/>
            <person name="de Jong P."/>
            <person name="Dermitzakis E.T."/>
            <person name="Eichler E.E."/>
            <person name="Flicek P."/>
            <person name="Goldman N."/>
            <person name="Mundy N.I."/>
            <person name="Ning Z."/>
            <person name="Odom D.T."/>
            <person name="Ponting C.P."/>
            <person name="Quail M.A."/>
            <person name="Ryder O.A."/>
            <person name="Searle S.M."/>
            <person name="Warren W.C."/>
            <person name="Wilson R.K."/>
            <person name="Schierup M.H."/>
            <person name="Rogers J."/>
            <person name="Tyler-Smith C."/>
            <person name="Durbin R."/>
        </authorList>
    </citation>
    <scope>NUCLEOTIDE SEQUENCE [LARGE SCALE GENOMIC DNA]</scope>
</reference>
<evidence type="ECO:0000256" key="9">
    <source>
        <dbReference type="SAM" id="Phobius"/>
    </source>
</evidence>
<dbReference type="Bgee" id="ENSGGOG00000008931">
    <property type="expression patterns" value="Expressed in heart and 6 other cell types or tissues"/>
</dbReference>
<protein>
    <submittedName>
        <fullName evidence="10">Lipid droplet assembly factor 1</fullName>
    </submittedName>
</protein>
<dbReference type="PANTHER" id="PTHR14275:SF0">
    <property type="entry name" value="LIPID DROPLET ASSEMBLY FACTOR 1"/>
    <property type="match status" value="1"/>
</dbReference>
<comment type="subcellular location">
    <subcellularLocation>
        <location evidence="1">Endoplasmic reticulum membrane</location>
        <topology evidence="1">Multi-pass membrane protein</topology>
    </subcellularLocation>
    <subcellularLocation>
        <location evidence="2">Lipid droplet</location>
    </subcellularLocation>
</comment>
<keyword evidence="6" id="KW-0256">Endoplasmic reticulum</keyword>
<keyword evidence="4" id="KW-0551">Lipid droplet</keyword>
<reference evidence="11" key="1">
    <citation type="submission" date="2011-05" db="EMBL/GenBank/DDBJ databases">
        <title>Insights into the evolution of the great apes provided by the gorilla genome.</title>
        <authorList>
            <person name="Scally A."/>
        </authorList>
    </citation>
    <scope>NUCLEOTIDE SEQUENCE [LARGE SCALE GENOMIC DNA]</scope>
</reference>
<dbReference type="Pfam" id="PF16015">
    <property type="entry name" value="Promethin"/>
    <property type="match status" value="1"/>
</dbReference>
<dbReference type="EMBL" id="CABD030099644">
    <property type="status" value="NOT_ANNOTATED_CDS"/>
    <property type="molecule type" value="Genomic_DNA"/>
</dbReference>
<reference evidence="10" key="4">
    <citation type="submission" date="2025-09" db="UniProtKB">
        <authorList>
            <consortium name="Ensembl"/>
        </authorList>
    </citation>
    <scope>IDENTIFICATION</scope>
</reference>
<evidence type="ECO:0000256" key="3">
    <source>
        <dbReference type="ARBA" id="ARBA00007618"/>
    </source>
</evidence>
<dbReference type="GeneID" id="101154553"/>
<dbReference type="RefSeq" id="XP_030858823.1">
    <property type="nucleotide sequence ID" value="XM_031002963.3"/>
</dbReference>
<accession>A0A2I2YPV3</accession>
<evidence type="ECO:0000256" key="2">
    <source>
        <dbReference type="ARBA" id="ARBA00004502"/>
    </source>
</evidence>
<dbReference type="GeneTree" id="ENSGT00390000006420"/>
<dbReference type="GO" id="GO:0005789">
    <property type="term" value="C:endoplasmic reticulum membrane"/>
    <property type="evidence" value="ECO:0007669"/>
    <property type="project" value="UniProtKB-SubCell"/>
</dbReference>
<evidence type="ECO:0000313" key="11">
    <source>
        <dbReference type="Proteomes" id="UP000001519"/>
    </source>
</evidence>